<reference evidence="8" key="1">
    <citation type="submission" date="2023-05" db="EMBL/GenBank/DDBJ databases">
        <title>Nepenthes gracilis genome sequencing.</title>
        <authorList>
            <person name="Fukushima K."/>
        </authorList>
    </citation>
    <scope>NUCLEOTIDE SEQUENCE</scope>
    <source>
        <strain evidence="8">SING2019-196</strain>
    </source>
</reference>
<feature type="domain" description="RNase H type-1" evidence="7">
    <location>
        <begin position="77"/>
        <end position="200"/>
    </location>
</feature>
<evidence type="ECO:0000256" key="5">
    <source>
        <dbReference type="ARBA" id="ARBA00022801"/>
    </source>
</evidence>
<evidence type="ECO:0000313" key="8">
    <source>
        <dbReference type="EMBL" id="GMH31256.1"/>
    </source>
</evidence>
<comment type="caution">
    <text evidence="8">The sequence shown here is derived from an EMBL/GenBank/DDBJ whole genome shotgun (WGS) entry which is preliminary data.</text>
</comment>
<sequence>MVLALVYAARKLRPYFQSHRIVVLTDQPLKSILQKPETSDRLVKWAVELGEFDTGSPDPVVKGRGWRTLSSKRRRLCKKKIATQRAGSGAGVVLRTPKGVEIAYSVTLAFPATNNVAEYEALLAGLRLAKECSARSLVVRSDSELVVNQVKGNFDASNPQLVRYLAKVKALIPKFGRFEIEHITKTDNERADRLARDAAAGTMERCERARKAAAPGVGLGKEILRVNEEQAG</sequence>
<dbReference type="SUPFAM" id="SSF53098">
    <property type="entry name" value="Ribonuclease H-like"/>
    <property type="match status" value="1"/>
</dbReference>
<dbReference type="PROSITE" id="PS50879">
    <property type="entry name" value="RNASE_H_1"/>
    <property type="match status" value="1"/>
</dbReference>
<proteinExistence type="predicted"/>
<dbReference type="InterPro" id="IPR036397">
    <property type="entry name" value="RNaseH_sf"/>
</dbReference>
<accession>A0AAD3TLE0</accession>
<evidence type="ECO:0000256" key="6">
    <source>
        <dbReference type="ARBA" id="ARBA00022918"/>
    </source>
</evidence>
<dbReference type="GO" id="GO:0003964">
    <property type="term" value="F:RNA-directed DNA polymerase activity"/>
    <property type="evidence" value="ECO:0007669"/>
    <property type="project" value="UniProtKB-KW"/>
</dbReference>
<keyword evidence="1" id="KW-0808">Transferase</keyword>
<dbReference type="Proteomes" id="UP001279734">
    <property type="component" value="Unassembled WGS sequence"/>
</dbReference>
<keyword evidence="6" id="KW-0695">RNA-directed DNA polymerase</keyword>
<keyword evidence="4" id="KW-0255">Endonuclease</keyword>
<keyword evidence="5" id="KW-0378">Hydrolase</keyword>
<dbReference type="Pfam" id="PF13456">
    <property type="entry name" value="RVT_3"/>
    <property type="match status" value="1"/>
</dbReference>
<dbReference type="Pfam" id="PF17917">
    <property type="entry name" value="RT_RNaseH"/>
    <property type="match status" value="1"/>
</dbReference>
<protein>
    <recommendedName>
        <fullName evidence="7">RNase H type-1 domain-containing protein</fullName>
    </recommendedName>
</protein>
<keyword evidence="9" id="KW-1185">Reference proteome</keyword>
<organism evidence="8 9">
    <name type="scientific">Nepenthes gracilis</name>
    <name type="common">Slender pitcher plant</name>
    <dbReference type="NCBI Taxonomy" id="150966"/>
    <lineage>
        <taxon>Eukaryota</taxon>
        <taxon>Viridiplantae</taxon>
        <taxon>Streptophyta</taxon>
        <taxon>Embryophyta</taxon>
        <taxon>Tracheophyta</taxon>
        <taxon>Spermatophyta</taxon>
        <taxon>Magnoliopsida</taxon>
        <taxon>eudicotyledons</taxon>
        <taxon>Gunneridae</taxon>
        <taxon>Pentapetalae</taxon>
        <taxon>Caryophyllales</taxon>
        <taxon>Nepenthaceae</taxon>
        <taxon>Nepenthes</taxon>
    </lineage>
</organism>
<dbReference type="CDD" id="cd09279">
    <property type="entry name" value="RNase_HI_like"/>
    <property type="match status" value="1"/>
</dbReference>
<dbReference type="InterPro" id="IPR002156">
    <property type="entry name" value="RNaseH_domain"/>
</dbReference>
<evidence type="ECO:0000313" key="9">
    <source>
        <dbReference type="Proteomes" id="UP001279734"/>
    </source>
</evidence>
<dbReference type="GO" id="GO:0003676">
    <property type="term" value="F:nucleic acid binding"/>
    <property type="evidence" value="ECO:0007669"/>
    <property type="project" value="InterPro"/>
</dbReference>
<dbReference type="AlphaFoldDB" id="A0AAD3TLE0"/>
<dbReference type="EMBL" id="BSYO01000040">
    <property type="protein sequence ID" value="GMH31256.1"/>
    <property type="molecule type" value="Genomic_DNA"/>
</dbReference>
<evidence type="ECO:0000256" key="3">
    <source>
        <dbReference type="ARBA" id="ARBA00022722"/>
    </source>
</evidence>
<dbReference type="PANTHER" id="PTHR48475">
    <property type="entry name" value="RIBONUCLEASE H"/>
    <property type="match status" value="1"/>
</dbReference>
<keyword evidence="3" id="KW-0540">Nuclease</keyword>
<dbReference type="Gene3D" id="3.30.420.10">
    <property type="entry name" value="Ribonuclease H-like superfamily/Ribonuclease H"/>
    <property type="match status" value="1"/>
</dbReference>
<dbReference type="InterPro" id="IPR012337">
    <property type="entry name" value="RNaseH-like_sf"/>
</dbReference>
<gene>
    <name evidence="8" type="ORF">Nepgr_033099</name>
</gene>
<evidence type="ECO:0000256" key="1">
    <source>
        <dbReference type="ARBA" id="ARBA00022679"/>
    </source>
</evidence>
<evidence type="ECO:0000256" key="2">
    <source>
        <dbReference type="ARBA" id="ARBA00022695"/>
    </source>
</evidence>
<dbReference type="GO" id="GO:0004523">
    <property type="term" value="F:RNA-DNA hybrid ribonuclease activity"/>
    <property type="evidence" value="ECO:0007669"/>
    <property type="project" value="InterPro"/>
</dbReference>
<dbReference type="InterPro" id="IPR041373">
    <property type="entry name" value="RT_RNaseH"/>
</dbReference>
<evidence type="ECO:0000256" key="4">
    <source>
        <dbReference type="ARBA" id="ARBA00022759"/>
    </source>
</evidence>
<keyword evidence="2" id="KW-0548">Nucleotidyltransferase</keyword>
<dbReference type="PANTHER" id="PTHR48475:SF2">
    <property type="entry name" value="RIBONUCLEASE H"/>
    <property type="match status" value="1"/>
</dbReference>
<name>A0AAD3TLE0_NEPGR</name>
<evidence type="ECO:0000259" key="7">
    <source>
        <dbReference type="PROSITE" id="PS50879"/>
    </source>
</evidence>